<dbReference type="GO" id="GO:0004386">
    <property type="term" value="F:helicase activity"/>
    <property type="evidence" value="ECO:0007669"/>
    <property type="project" value="UniProtKB-KW"/>
</dbReference>
<sequence length="845" mass="93478">MLLFAHLKDVRDRIDMVVPEDTKTPDGMLLSGVIQRLALVHDVGKATTFFQQYIGESPGKPRYEKLRYHAPLGSLAAYYVLDETGHSTATCLAGFVAVAKHHGRLPNVVEYLFNRTARPDPEKWDPVKAQISDIHEHAPKLVTAIFQEATGDADAWQNFAKACVNDESLFTEIADHITTNGERPITDPSFLTDEFYGLLLECWGTLVLADKTSAAGAPQSSTVYDGTTPKTTTLAEYIDEIEDPNANPDGSQTERLNYFRSRARKDVLDSVSVFIESESNVATITLPTGMGKTLTGLNAALEIRDRTDRDRIVYALPFTSIIDQVGAEVQDIFDTDGTDGLLALHHHLSDTRFGYRDSDDDVSDLNDDIAGMLGESWRAGIMVTTFVQLFESLAGPRNTQSMKIPALRESVVVLDEPQSLPLDWWKLVPRLVAVLTEQYDATVISMTATQPELFSDSVSLVSDPEQYFSAAERVRYHLHDSVERFLQGDEQALEYDVAAAEIADVAASGESLLAICNTIDSARKLAEAVTDRIQSVSVAEQYFASLKSGSADPVEDTVRQIIQSPKQAFVHLSTRLRPTDRLALIRIIKKLRSAGYAVTAVTTQLVEAGVDISFENVYRDLAPVDSIVQAAGRCNRSFEHERGDVTVWWLAQPAAQTHTPAVAVYDLQGPSLTPVTAKALDSVRQGQTTLPGKSVARTAVQNYYDRLHTEKNVGKEAYSAYVDTADAESLGRLSLITQTKTVDVLICVTEADHELVSSLETAYEKYEFEEVKRLLTATKPLRVSIPIYRDDSPEADAVTSLRPLADREEESQIRVLSAETRAFENYFDRSTGFVVTDRTVEDRFL</sequence>
<dbReference type="CDD" id="cd17930">
    <property type="entry name" value="DEXHc_cas3"/>
    <property type="match status" value="1"/>
</dbReference>
<dbReference type="STRING" id="662479.C440_11811"/>
<dbReference type="InterPro" id="IPR027417">
    <property type="entry name" value="P-loop_NTPase"/>
</dbReference>
<dbReference type="EMBL" id="AOLN01000014">
    <property type="protein sequence ID" value="ELZ93661.1"/>
    <property type="molecule type" value="Genomic_DNA"/>
</dbReference>
<dbReference type="CDD" id="cd09641">
    <property type="entry name" value="Cas3''_I"/>
    <property type="match status" value="1"/>
</dbReference>
<dbReference type="GO" id="GO:0003677">
    <property type="term" value="F:DNA binding"/>
    <property type="evidence" value="ECO:0007669"/>
    <property type="project" value="InterPro"/>
</dbReference>
<keyword evidence="7" id="KW-0067">ATP-binding</keyword>
<evidence type="ECO:0000256" key="5">
    <source>
        <dbReference type="ARBA" id="ARBA00022801"/>
    </source>
</evidence>
<protein>
    <submittedName>
        <fullName evidence="10">CRISPR-associated Cas3 family protein</fullName>
    </submittedName>
</protein>
<keyword evidence="6" id="KW-0347">Helicase</keyword>
<evidence type="ECO:0000256" key="7">
    <source>
        <dbReference type="ARBA" id="ARBA00022840"/>
    </source>
</evidence>
<dbReference type="Gene3D" id="1.10.3210.30">
    <property type="match status" value="1"/>
</dbReference>
<dbReference type="Pfam" id="PF18019">
    <property type="entry name" value="Cas3_HD"/>
    <property type="match status" value="1"/>
</dbReference>
<dbReference type="GO" id="GO:0016787">
    <property type="term" value="F:hydrolase activity"/>
    <property type="evidence" value="ECO:0007669"/>
    <property type="project" value="UniProtKB-KW"/>
</dbReference>
<evidence type="ECO:0000256" key="1">
    <source>
        <dbReference type="ARBA" id="ARBA00006847"/>
    </source>
</evidence>
<keyword evidence="4" id="KW-0547">Nucleotide-binding</keyword>
<keyword evidence="5" id="KW-0378">Hydrolase</keyword>
<dbReference type="InterPro" id="IPR006935">
    <property type="entry name" value="Helicase/UvrB_N"/>
</dbReference>
<reference evidence="10 11" key="1">
    <citation type="journal article" date="2014" name="PLoS Genet.">
        <title>Phylogenetically driven sequencing of extremely halophilic archaea reveals strategies for static and dynamic osmo-response.</title>
        <authorList>
            <person name="Becker E.A."/>
            <person name="Seitzer P.M."/>
            <person name="Tritt A."/>
            <person name="Larsen D."/>
            <person name="Krusor M."/>
            <person name="Yao A.I."/>
            <person name="Wu D."/>
            <person name="Madern D."/>
            <person name="Eisen J.A."/>
            <person name="Darling A.E."/>
            <person name="Facciotti M.T."/>
        </authorList>
    </citation>
    <scope>NUCLEOTIDE SEQUENCE [LARGE SCALE GENOMIC DNA]</scope>
    <source>
        <strain evidence="10 11">ATCC BAA-1512</strain>
    </source>
</reference>
<dbReference type="Gene3D" id="3.40.50.300">
    <property type="entry name" value="P-loop containing nucleotide triphosphate hydrolases"/>
    <property type="match status" value="2"/>
</dbReference>
<keyword evidence="8" id="KW-0051">Antiviral defense</keyword>
<name>M0IA59_9EURY</name>
<dbReference type="SUPFAM" id="SSF52540">
    <property type="entry name" value="P-loop containing nucleoside triphosphate hydrolases"/>
    <property type="match status" value="1"/>
</dbReference>
<dbReference type="GO" id="GO:0051607">
    <property type="term" value="P:defense response to virus"/>
    <property type="evidence" value="ECO:0007669"/>
    <property type="project" value="UniProtKB-KW"/>
</dbReference>
<evidence type="ECO:0000256" key="4">
    <source>
        <dbReference type="ARBA" id="ARBA00022741"/>
    </source>
</evidence>
<keyword evidence="11" id="KW-1185">Reference proteome</keyword>
<evidence type="ECO:0000256" key="8">
    <source>
        <dbReference type="ARBA" id="ARBA00023118"/>
    </source>
</evidence>
<accession>M0IA59</accession>
<dbReference type="InterPro" id="IPR038257">
    <property type="entry name" value="CRISPR-assoc_Cas3_HD_sf"/>
</dbReference>
<dbReference type="Pfam" id="PF22590">
    <property type="entry name" value="Cas3-like_C_2"/>
    <property type="match status" value="1"/>
</dbReference>
<comment type="similarity">
    <text evidence="1">In the N-terminal section; belongs to the CRISPR-associated nuclease Cas3-HD family.</text>
</comment>
<dbReference type="PATRIC" id="fig|662479.7.peg.2393"/>
<evidence type="ECO:0000313" key="10">
    <source>
        <dbReference type="EMBL" id="ELZ93661.1"/>
    </source>
</evidence>
<feature type="domain" description="HD Cas3-type" evidence="9">
    <location>
        <begin position="1"/>
        <end position="212"/>
    </location>
</feature>
<dbReference type="Proteomes" id="UP000011550">
    <property type="component" value="Unassembled WGS sequence"/>
</dbReference>
<keyword evidence="3" id="KW-0479">Metal-binding</keyword>
<gene>
    <name evidence="10" type="ORF">C440_11811</name>
</gene>
<comment type="caution">
    <text evidence="10">The sequence shown here is derived from an EMBL/GenBank/DDBJ whole genome shotgun (WGS) entry which is preliminary data.</text>
</comment>
<dbReference type="NCBIfam" id="TIGR01596">
    <property type="entry name" value="cas3_HD"/>
    <property type="match status" value="1"/>
</dbReference>
<evidence type="ECO:0000313" key="11">
    <source>
        <dbReference type="Proteomes" id="UP000011550"/>
    </source>
</evidence>
<dbReference type="PROSITE" id="PS51643">
    <property type="entry name" value="HD_CAS3"/>
    <property type="match status" value="1"/>
</dbReference>
<dbReference type="AlphaFoldDB" id="M0IA59"/>
<dbReference type="GO" id="GO:0046872">
    <property type="term" value="F:metal ion binding"/>
    <property type="evidence" value="ECO:0007669"/>
    <property type="project" value="UniProtKB-KW"/>
</dbReference>
<dbReference type="Pfam" id="PF04851">
    <property type="entry name" value="ResIII"/>
    <property type="match status" value="1"/>
</dbReference>
<dbReference type="InterPro" id="IPR006483">
    <property type="entry name" value="CRISPR-assoc_Cas3_HD"/>
</dbReference>
<dbReference type="InterPro" id="IPR054712">
    <property type="entry name" value="Cas3-like_dom"/>
</dbReference>
<evidence type="ECO:0000259" key="9">
    <source>
        <dbReference type="PROSITE" id="PS51643"/>
    </source>
</evidence>
<evidence type="ECO:0000256" key="3">
    <source>
        <dbReference type="ARBA" id="ARBA00022723"/>
    </source>
</evidence>
<organism evidence="10 11">
    <name type="scientific">Haloferax mucosum ATCC BAA-1512</name>
    <dbReference type="NCBI Taxonomy" id="662479"/>
    <lineage>
        <taxon>Archaea</taxon>
        <taxon>Methanobacteriati</taxon>
        <taxon>Methanobacteriota</taxon>
        <taxon>Stenosarchaea group</taxon>
        <taxon>Halobacteria</taxon>
        <taxon>Halobacteriales</taxon>
        <taxon>Haloferacaceae</taxon>
        <taxon>Haloferax</taxon>
    </lineage>
</organism>
<proteinExistence type="inferred from homology"/>
<comment type="similarity">
    <text evidence="2">In the central section; belongs to the CRISPR-associated helicase Cas3 family.</text>
</comment>
<dbReference type="GO" id="GO:0005524">
    <property type="term" value="F:ATP binding"/>
    <property type="evidence" value="ECO:0007669"/>
    <property type="project" value="UniProtKB-KW"/>
</dbReference>
<evidence type="ECO:0000256" key="2">
    <source>
        <dbReference type="ARBA" id="ARBA00009046"/>
    </source>
</evidence>
<evidence type="ECO:0000256" key="6">
    <source>
        <dbReference type="ARBA" id="ARBA00022806"/>
    </source>
</evidence>